<dbReference type="Proteomes" id="UP000621436">
    <property type="component" value="Unassembled WGS sequence"/>
</dbReference>
<feature type="transmembrane region" description="Helical" evidence="9">
    <location>
        <begin position="39"/>
        <end position="60"/>
    </location>
</feature>
<feature type="transmembrane region" description="Helical" evidence="9">
    <location>
        <begin position="184"/>
        <end position="208"/>
    </location>
</feature>
<feature type="transmembrane region" description="Helical" evidence="9">
    <location>
        <begin position="347"/>
        <end position="368"/>
    </location>
</feature>
<dbReference type="RefSeq" id="WP_270453535.1">
    <property type="nucleotide sequence ID" value="NZ_JADPIE010000003.1"/>
</dbReference>
<feature type="transmembrane region" description="Helical" evidence="9">
    <location>
        <begin position="134"/>
        <end position="163"/>
    </location>
</feature>
<comment type="subcellular location">
    <subcellularLocation>
        <location evidence="1">Cell membrane</location>
        <topology evidence="1">Multi-pass membrane protein</topology>
    </subcellularLocation>
</comment>
<keyword evidence="5 9" id="KW-0812">Transmembrane</keyword>
<keyword evidence="8 9" id="KW-0472">Membrane</keyword>
<gene>
    <name evidence="10" type="ORF">I0Q91_06050</name>
</gene>
<dbReference type="EMBL" id="JADPIE010000003">
    <property type="protein sequence ID" value="MBF8436628.1"/>
    <property type="molecule type" value="Genomic_DNA"/>
</dbReference>
<reference evidence="10" key="1">
    <citation type="submission" date="2020-11" db="EMBL/GenBank/DDBJ databases">
        <title>Halonatronomonas betainensis gen. nov., sp. nov. a novel haloalkaliphilic representative of the family Halanaerobiacae capable of betaine degradation.</title>
        <authorList>
            <person name="Boltyanskaya Y."/>
            <person name="Kevbrin V."/>
            <person name="Detkova E."/>
            <person name="Grouzdev D.S."/>
            <person name="Koziaeva V."/>
            <person name="Zhilina T."/>
        </authorList>
    </citation>
    <scope>NUCLEOTIDE SEQUENCE</scope>
    <source>
        <strain evidence="10">Z-7014</strain>
    </source>
</reference>
<accession>A0A931AXI1</accession>
<evidence type="ECO:0000256" key="6">
    <source>
        <dbReference type="ARBA" id="ARBA00022989"/>
    </source>
</evidence>
<evidence type="ECO:0000256" key="9">
    <source>
        <dbReference type="SAM" id="Phobius"/>
    </source>
</evidence>
<keyword evidence="7" id="KW-0406">Ion transport</keyword>
<protein>
    <submittedName>
        <fullName evidence="10">TrkH family potassium uptake protein</fullName>
    </submittedName>
</protein>
<evidence type="ECO:0000256" key="7">
    <source>
        <dbReference type="ARBA" id="ARBA00023065"/>
    </source>
</evidence>
<dbReference type="PANTHER" id="PTHR32024:SF2">
    <property type="entry name" value="TRK SYSTEM POTASSIUM UPTAKE PROTEIN TRKG-RELATED"/>
    <property type="match status" value="1"/>
</dbReference>
<keyword evidence="11" id="KW-1185">Reference proteome</keyword>
<evidence type="ECO:0000256" key="4">
    <source>
        <dbReference type="ARBA" id="ARBA00022475"/>
    </source>
</evidence>
<evidence type="ECO:0000313" key="11">
    <source>
        <dbReference type="Proteomes" id="UP000621436"/>
    </source>
</evidence>
<feature type="transmembrane region" description="Helical" evidence="9">
    <location>
        <begin position="468"/>
        <end position="488"/>
    </location>
</feature>
<keyword evidence="3" id="KW-0813">Transport</keyword>
<keyword evidence="4" id="KW-1003">Cell membrane</keyword>
<dbReference type="Pfam" id="PF02386">
    <property type="entry name" value="TrkH"/>
    <property type="match status" value="1"/>
</dbReference>
<organism evidence="10 11">
    <name type="scientific">Halonatronomonas betaini</name>
    <dbReference type="NCBI Taxonomy" id="2778430"/>
    <lineage>
        <taxon>Bacteria</taxon>
        <taxon>Bacillati</taxon>
        <taxon>Bacillota</taxon>
        <taxon>Clostridia</taxon>
        <taxon>Halanaerobiales</taxon>
        <taxon>Halarsenatibacteraceae</taxon>
        <taxon>Halonatronomonas</taxon>
    </lineage>
</organism>
<evidence type="ECO:0000256" key="5">
    <source>
        <dbReference type="ARBA" id="ARBA00022692"/>
    </source>
</evidence>
<comment type="similarity">
    <text evidence="2">Belongs to the TrkH potassium transport family.</text>
</comment>
<feature type="transmembrane region" description="Helical" evidence="9">
    <location>
        <begin position="281"/>
        <end position="299"/>
    </location>
</feature>
<proteinExistence type="inferred from homology"/>
<evidence type="ECO:0000313" key="10">
    <source>
        <dbReference type="EMBL" id="MBF8436628.1"/>
    </source>
</evidence>
<dbReference type="GO" id="GO:0030001">
    <property type="term" value="P:metal ion transport"/>
    <property type="evidence" value="ECO:0007669"/>
    <property type="project" value="UniProtKB-ARBA"/>
</dbReference>
<dbReference type="GO" id="GO:0005886">
    <property type="term" value="C:plasma membrane"/>
    <property type="evidence" value="ECO:0007669"/>
    <property type="project" value="UniProtKB-SubCell"/>
</dbReference>
<evidence type="ECO:0000256" key="1">
    <source>
        <dbReference type="ARBA" id="ARBA00004651"/>
    </source>
</evidence>
<name>A0A931AXI1_9FIRM</name>
<feature type="transmembrane region" description="Helical" evidence="9">
    <location>
        <begin position="241"/>
        <end position="261"/>
    </location>
</feature>
<dbReference type="InterPro" id="IPR003445">
    <property type="entry name" value="Cat_transpt"/>
</dbReference>
<dbReference type="AlphaFoldDB" id="A0A931AXI1"/>
<feature type="transmembrane region" description="Helical" evidence="9">
    <location>
        <begin position="72"/>
        <end position="95"/>
    </location>
</feature>
<keyword evidence="6 9" id="KW-1133">Transmembrane helix</keyword>
<dbReference type="GO" id="GO:0008324">
    <property type="term" value="F:monoatomic cation transmembrane transporter activity"/>
    <property type="evidence" value="ECO:0007669"/>
    <property type="project" value="InterPro"/>
</dbReference>
<feature type="transmembrane region" description="Helical" evidence="9">
    <location>
        <begin position="406"/>
        <end position="430"/>
    </location>
</feature>
<dbReference type="PANTHER" id="PTHR32024">
    <property type="entry name" value="TRK SYSTEM POTASSIUM UPTAKE PROTEIN TRKG-RELATED"/>
    <property type="match status" value="1"/>
</dbReference>
<comment type="caution">
    <text evidence="10">The sequence shown here is derived from an EMBL/GenBank/DDBJ whole genome shotgun (WGS) entry which is preliminary data.</text>
</comment>
<evidence type="ECO:0000256" key="8">
    <source>
        <dbReference type="ARBA" id="ARBA00023136"/>
    </source>
</evidence>
<feature type="transmembrane region" description="Helical" evidence="9">
    <location>
        <begin position="12"/>
        <end position="33"/>
    </location>
</feature>
<sequence length="495" mass="55811">MFKKQNQILHYIGALIFIISAILILPLLISILNNESFEISVIYLITTLIFSVIGILLYRLNKVKREINIATGMLLCSLGWIIGSFIVSIPFYLIFKIPYIDAYFEAMSGFTTTGITMLTGISNYPASILFLRAVIQWLGGLGILTFFLLVTFRLGSGVWHLFTAESHKALNSRPVPNIFKTIKILWSIYIVLTILLVIILLILGLSFYDALTHAFTTLSTGGYSNYDTSIDYFRTAGYGNYILIEYAFIVFMFFGGVNFLIFYKIKNLEFNDVLNDRELKLYFKIIVFTTFLILLSVIFTNSISFDFKMIEENFRKVLFQVVAILTTTGYGTKDIAAPYFTAFARQLFLFLMLVGGSVGSTGGGIKVYRALVLKELFTREIKTLGYPRKAVKPIVINNSIIEKSEIYRIAGIFFAWLVFILIGGLITALFSNHTALESISGMFSAVNNIGPSYISVSEMTELNPIIKITYIIGMLAGRLELIPVIALFNKDIWNK</sequence>
<evidence type="ECO:0000256" key="2">
    <source>
        <dbReference type="ARBA" id="ARBA00009137"/>
    </source>
</evidence>
<evidence type="ECO:0000256" key="3">
    <source>
        <dbReference type="ARBA" id="ARBA00022448"/>
    </source>
</evidence>